<protein>
    <submittedName>
        <fullName evidence="7">DNA-binding response regulator</fullName>
    </submittedName>
</protein>
<dbReference type="PROSITE" id="PS00622">
    <property type="entry name" value="HTH_LUXR_1"/>
    <property type="match status" value="1"/>
</dbReference>
<reference evidence="6 8" key="1">
    <citation type="journal article" date="2018" name="Elife">
        <title>Discovery and characterization of a prevalent human gut bacterial enzyme sufficient for the inactivation of a family of plant toxins.</title>
        <authorList>
            <person name="Koppel N."/>
            <person name="Bisanz J.E."/>
            <person name="Pandelia M.E."/>
            <person name="Turnbaugh P.J."/>
            <person name="Balskus E.P."/>
        </authorList>
    </citation>
    <scope>NUCLEOTIDE SEQUENCE [LARGE SCALE GENOMIC DNA]</scope>
    <source>
        <strain evidence="6 8">DSM 16107</strain>
    </source>
</reference>
<evidence type="ECO:0000256" key="3">
    <source>
        <dbReference type="ARBA" id="ARBA00023163"/>
    </source>
</evidence>
<dbReference type="CDD" id="cd06170">
    <property type="entry name" value="LuxR_C_like"/>
    <property type="match status" value="1"/>
</dbReference>
<dbReference type="Proteomes" id="UP000253817">
    <property type="component" value="Unassembled WGS sequence"/>
</dbReference>
<dbReference type="SMART" id="SM00421">
    <property type="entry name" value="HTH_LUXR"/>
    <property type="match status" value="1"/>
</dbReference>
<dbReference type="Gene3D" id="1.10.10.10">
    <property type="entry name" value="Winged helix-like DNA-binding domain superfamily/Winged helix DNA-binding domain"/>
    <property type="match status" value="1"/>
</dbReference>
<organism evidence="7 9">
    <name type="scientific">Eggerthella sinensis</name>
    <dbReference type="NCBI Taxonomy" id="242230"/>
    <lineage>
        <taxon>Bacteria</taxon>
        <taxon>Bacillati</taxon>
        <taxon>Actinomycetota</taxon>
        <taxon>Coriobacteriia</taxon>
        <taxon>Eggerthellales</taxon>
        <taxon>Eggerthellaceae</taxon>
        <taxon>Eggerthella</taxon>
    </lineage>
</organism>
<feature type="transmembrane region" description="Helical" evidence="4">
    <location>
        <begin position="147"/>
        <end position="166"/>
    </location>
</feature>
<dbReference type="GO" id="GO:0006355">
    <property type="term" value="P:regulation of DNA-templated transcription"/>
    <property type="evidence" value="ECO:0007669"/>
    <property type="project" value="InterPro"/>
</dbReference>
<feature type="transmembrane region" description="Helical" evidence="4">
    <location>
        <begin position="241"/>
        <end position="264"/>
    </location>
</feature>
<feature type="domain" description="HTH luxR-type" evidence="5">
    <location>
        <begin position="406"/>
        <end position="471"/>
    </location>
</feature>
<dbReference type="PRINTS" id="PR00038">
    <property type="entry name" value="HTHLUXR"/>
</dbReference>
<dbReference type="AlphaFoldDB" id="A0A3N0IXX6"/>
<keyword evidence="4" id="KW-0812">Transmembrane</keyword>
<keyword evidence="4" id="KW-0472">Membrane</keyword>
<feature type="transmembrane region" description="Helical" evidence="4">
    <location>
        <begin position="117"/>
        <end position="140"/>
    </location>
</feature>
<name>A0A3N0IXX6_9ACTN</name>
<keyword evidence="2 7" id="KW-0238">DNA-binding</keyword>
<dbReference type="InterPro" id="IPR000792">
    <property type="entry name" value="Tscrpt_reg_LuxR_C"/>
</dbReference>
<dbReference type="PANTHER" id="PTHR44688">
    <property type="entry name" value="DNA-BINDING TRANSCRIPTIONAL ACTIVATOR DEVR_DOSR"/>
    <property type="match status" value="1"/>
</dbReference>
<evidence type="ECO:0000256" key="1">
    <source>
        <dbReference type="ARBA" id="ARBA00023015"/>
    </source>
</evidence>
<evidence type="ECO:0000259" key="5">
    <source>
        <dbReference type="PROSITE" id="PS50043"/>
    </source>
</evidence>
<feature type="transmembrane region" description="Helical" evidence="4">
    <location>
        <begin position="50"/>
        <end position="73"/>
    </location>
</feature>
<evidence type="ECO:0000256" key="4">
    <source>
        <dbReference type="SAM" id="Phobius"/>
    </source>
</evidence>
<evidence type="ECO:0000313" key="8">
    <source>
        <dbReference type="Proteomes" id="UP000253817"/>
    </source>
</evidence>
<dbReference type="PANTHER" id="PTHR44688:SF16">
    <property type="entry name" value="DNA-BINDING TRANSCRIPTIONAL ACTIVATOR DEVR_DOSR"/>
    <property type="match status" value="1"/>
</dbReference>
<comment type="caution">
    <text evidence="7">The sequence shown here is derived from an EMBL/GenBank/DDBJ whole genome shotgun (WGS) entry which is preliminary data.</text>
</comment>
<feature type="transmembrane region" description="Helical" evidence="4">
    <location>
        <begin position="212"/>
        <end position="229"/>
    </location>
</feature>
<feature type="transmembrane region" description="Helical" evidence="4">
    <location>
        <begin position="361"/>
        <end position="379"/>
    </location>
</feature>
<dbReference type="GO" id="GO:0003677">
    <property type="term" value="F:DNA binding"/>
    <property type="evidence" value="ECO:0007669"/>
    <property type="project" value="UniProtKB-KW"/>
</dbReference>
<feature type="transmembrane region" description="Helical" evidence="4">
    <location>
        <begin position="329"/>
        <end position="349"/>
    </location>
</feature>
<dbReference type="PROSITE" id="PS50043">
    <property type="entry name" value="HTH_LUXR_2"/>
    <property type="match status" value="1"/>
</dbReference>
<feature type="transmembrane region" description="Helical" evidence="4">
    <location>
        <begin position="303"/>
        <end position="322"/>
    </location>
</feature>
<reference evidence="9" key="2">
    <citation type="submission" date="2018-05" db="EMBL/GenBank/DDBJ databases">
        <title>Genome Sequencing of selected type strains of the family Eggerthellaceae.</title>
        <authorList>
            <person name="Danylec N."/>
            <person name="Stoll D.A."/>
            <person name="Doetsch A."/>
            <person name="Huch M."/>
        </authorList>
    </citation>
    <scope>NUCLEOTIDE SEQUENCE [LARGE SCALE GENOMIC DNA]</scope>
    <source>
        <strain evidence="9">DSM 16107</strain>
    </source>
</reference>
<gene>
    <name evidence="6" type="ORF">C1876_15385</name>
    <name evidence="7" type="ORF">DMP09_07695</name>
</gene>
<reference evidence="7" key="3">
    <citation type="journal article" date="2019" name="Microbiol. Resour. Announc.">
        <title>Draft Genome Sequences of Type Strains of Gordonibacter faecihominis, Paraeggerthella hongkongensis, Parvibacter caecicola,Slackia equolifaciens, Slackia faecicanis, and Slackia isoflavoniconvertens.</title>
        <authorList>
            <person name="Danylec N."/>
            <person name="Stoll D.A."/>
            <person name="Dotsch A."/>
            <person name="Huch M."/>
        </authorList>
    </citation>
    <scope>NUCLEOTIDE SEQUENCE</scope>
    <source>
        <strain evidence="7">DSM 16107</strain>
    </source>
</reference>
<keyword evidence="8" id="KW-1185">Reference proteome</keyword>
<feature type="transmembrane region" description="Helical" evidence="4">
    <location>
        <begin position="85"/>
        <end position="105"/>
    </location>
</feature>
<keyword evidence="4" id="KW-1133">Transmembrane helix</keyword>
<dbReference type="Proteomes" id="UP000270112">
    <property type="component" value="Unassembled WGS sequence"/>
</dbReference>
<evidence type="ECO:0000313" key="7">
    <source>
        <dbReference type="EMBL" id="RNM41834.1"/>
    </source>
</evidence>
<dbReference type="Pfam" id="PF00196">
    <property type="entry name" value="GerE"/>
    <property type="match status" value="1"/>
</dbReference>
<dbReference type="EMBL" id="PPTT01000035">
    <property type="protein sequence ID" value="RDB65942.1"/>
    <property type="molecule type" value="Genomic_DNA"/>
</dbReference>
<keyword evidence="1" id="KW-0805">Transcription regulation</keyword>
<dbReference type="InterPro" id="IPR036388">
    <property type="entry name" value="WH-like_DNA-bd_sf"/>
</dbReference>
<sequence length="473" mass="49689">MLMGGSGGPQGGVKLFGLVGLGFWQAWWMVAMCTDVLLPDPARSPFPVSLSVLLLSFSCLGYLIVVLVWKVPGRNESAGRRVPRFALVAAAACSVAGSLGMGAVAHSALLGMFGGSLFVLATAAFSLGNAMLLVTWGVLWSTLATGYVGRLLCVSYTAAFVLFFLVRTLPLGLAIAACAALPLASLAGLVYASRAPRRTASARREVALDASLYRRALLAIVVANIVWGVTQKYLYVADGEVANLAFAFGGACLLAFTAYLFIAAPTDGPRVLYRPIVPGLVCGIALIVALPAADAFLGEGVMIYGGYCLDMLIMLVASDIAFRTGRPVVLLFGVALFVARLGSLVGTVVGEWCAQASASPVLVAMLCIVALTLVGSVLFSQADLDRVYQVQVEPRGDVSYERVCARLVEECGLTAREGEVLVLLARGRSAPYIGQDLGIAVGTVKNHVSSIYRKLGVCDRQSLHNVIERGSAE</sequence>
<accession>A0A3N0IXX6</accession>
<feature type="transmembrane region" description="Helical" evidence="4">
    <location>
        <begin position="172"/>
        <end position="192"/>
    </location>
</feature>
<feature type="transmembrane region" description="Helical" evidence="4">
    <location>
        <begin position="276"/>
        <end position="297"/>
    </location>
</feature>
<proteinExistence type="predicted"/>
<evidence type="ECO:0000313" key="6">
    <source>
        <dbReference type="EMBL" id="RDB65942.1"/>
    </source>
</evidence>
<dbReference type="InterPro" id="IPR016032">
    <property type="entry name" value="Sig_transdc_resp-reg_C-effctor"/>
</dbReference>
<evidence type="ECO:0000256" key="2">
    <source>
        <dbReference type="ARBA" id="ARBA00023125"/>
    </source>
</evidence>
<evidence type="ECO:0000313" key="9">
    <source>
        <dbReference type="Proteomes" id="UP000270112"/>
    </source>
</evidence>
<keyword evidence="3" id="KW-0804">Transcription</keyword>
<feature type="transmembrane region" description="Helical" evidence="4">
    <location>
        <begin position="12"/>
        <end position="30"/>
    </location>
</feature>
<dbReference type="SUPFAM" id="SSF46894">
    <property type="entry name" value="C-terminal effector domain of the bipartite response regulators"/>
    <property type="match status" value="1"/>
</dbReference>
<dbReference type="EMBL" id="QICC01000025">
    <property type="protein sequence ID" value="RNM41834.1"/>
    <property type="molecule type" value="Genomic_DNA"/>
</dbReference>